<accession>A8B2G0</accession>
<evidence type="ECO:0000313" key="1">
    <source>
        <dbReference type="EMBL" id="KAE8302972.1"/>
    </source>
</evidence>
<comment type="caution">
    <text evidence="1">The sequence shown here is derived from an EMBL/GenBank/DDBJ whole genome shotgun (WGS) entry which is preliminary data.</text>
</comment>
<dbReference type="KEGG" id="gla:GL50803_0010330"/>
<dbReference type="Pfam" id="PF01683">
    <property type="entry name" value="EB"/>
    <property type="match status" value="1"/>
</dbReference>
<dbReference type="STRING" id="184922.A8B2G0"/>
<organism evidence="1 2">
    <name type="scientific">Giardia intestinalis (strain ATCC 50803 / WB clone C6)</name>
    <name type="common">Giardia lamblia</name>
    <dbReference type="NCBI Taxonomy" id="184922"/>
    <lineage>
        <taxon>Eukaryota</taxon>
        <taxon>Metamonada</taxon>
        <taxon>Diplomonadida</taxon>
        <taxon>Hexamitidae</taxon>
        <taxon>Giardiinae</taxon>
        <taxon>Giardia</taxon>
    </lineage>
</organism>
<dbReference type="OMA" id="EAEICHT"/>
<dbReference type="RefSeq" id="XP_001709964.1">
    <property type="nucleotide sequence ID" value="XM_001709912.1"/>
</dbReference>
<proteinExistence type="predicted"/>
<dbReference type="SMART" id="SM00181">
    <property type="entry name" value="EGF"/>
    <property type="match status" value="5"/>
</dbReference>
<keyword evidence="2" id="KW-1185">Reference proteome</keyword>
<dbReference type="Proteomes" id="UP000001548">
    <property type="component" value="Unassembled WGS sequence"/>
</dbReference>
<dbReference type="AlphaFoldDB" id="A8B2G0"/>
<dbReference type="VEuPathDB" id="GiardiaDB:GL50803_10330"/>
<dbReference type="SUPFAM" id="SSF57196">
    <property type="entry name" value="EGF/Laminin"/>
    <property type="match status" value="1"/>
</dbReference>
<dbReference type="InterPro" id="IPR006149">
    <property type="entry name" value="EB_dom"/>
</dbReference>
<protein>
    <submittedName>
        <fullName evidence="1">Tenascin-like protein</fullName>
    </submittedName>
</protein>
<reference evidence="1 2" key="1">
    <citation type="journal article" date="2007" name="Science">
        <title>Genomic minimalism in the early diverging intestinal parasite Giardia lamblia.</title>
        <authorList>
            <person name="Morrison H.G."/>
            <person name="McArthur A.G."/>
            <person name="Gillin F.D."/>
            <person name="Aley S.B."/>
            <person name="Adam R.D."/>
            <person name="Olsen G.J."/>
            <person name="Best A.A."/>
            <person name="Cande W.Z."/>
            <person name="Chen F."/>
            <person name="Cipriano M.J."/>
            <person name="Davids B.J."/>
            <person name="Dawson S.C."/>
            <person name="Elmendorf H.G."/>
            <person name="Hehl A.B."/>
            <person name="Holder M.E."/>
            <person name="Huse S.M."/>
            <person name="Kim U.U."/>
            <person name="Lasek-Nesselquist E."/>
            <person name="Manning G."/>
            <person name="Nigam A."/>
            <person name="Nixon J.E."/>
            <person name="Palm D."/>
            <person name="Passamaneck N.E."/>
            <person name="Prabhu A."/>
            <person name="Reich C.I."/>
            <person name="Reiner D.S."/>
            <person name="Samuelson J."/>
            <person name="Svard S.G."/>
            <person name="Sogin M.L."/>
        </authorList>
    </citation>
    <scope>NUCLEOTIDE SEQUENCE [LARGE SCALE GENOMIC DNA]</scope>
    <source>
        <strain evidence="1 2">WB C6</strain>
    </source>
</reference>
<dbReference type="GeneID" id="5702888"/>
<dbReference type="Gene3D" id="2.170.300.10">
    <property type="entry name" value="Tie2 ligand-binding domain superfamily"/>
    <property type="match status" value="1"/>
</dbReference>
<dbReference type="EMBL" id="AACB03000003">
    <property type="protein sequence ID" value="KAE8302972.1"/>
    <property type="molecule type" value="Genomic_DNA"/>
</dbReference>
<dbReference type="InterPro" id="IPR000742">
    <property type="entry name" value="EGF"/>
</dbReference>
<dbReference type="HOGENOM" id="CLU_043045_1_0_1"/>
<name>A8B2G0_GIAIC</name>
<sequence length="257" mass="28090">MLFVSLAAFAWAVSCPEDEVLIDDQCIKKTCVGFNQLECMGYGKCMNGICLCDDGFVLQGTFKCIPITCIVDGKMCPNGLCQQNVSGNWYCGCNTNYTPSGGRCIPNECVTGMFESGEAEICHTRGVCDIENKVCTCSYLYAGFHCNVCSADAEVLDGDTCAPSICVHEDKSGHRSICGGHGKCIRYDVSPYPDDFIYMCECDVGYTNILADNCVNDHCVDPEHPSKECSGHGECKDNRCVCKDNYAGSYCEIKHEH</sequence>
<gene>
    <name evidence="1" type="ORF">GL50803_0010330</name>
</gene>
<evidence type="ECO:0000313" key="2">
    <source>
        <dbReference type="Proteomes" id="UP000001548"/>
    </source>
</evidence>
<dbReference type="Pfam" id="PF23106">
    <property type="entry name" value="EGF_Teneurin"/>
    <property type="match status" value="1"/>
</dbReference>